<proteinExistence type="predicted"/>
<gene>
    <name evidence="1" type="ORF">RHMOL_Rhmol08G0189900</name>
</gene>
<comment type="caution">
    <text evidence="1">The sequence shown here is derived from an EMBL/GenBank/DDBJ whole genome shotgun (WGS) entry which is preliminary data.</text>
</comment>
<dbReference type="Proteomes" id="UP001062846">
    <property type="component" value="Chromosome 8"/>
</dbReference>
<keyword evidence="2" id="KW-1185">Reference proteome</keyword>
<organism evidence="1 2">
    <name type="scientific">Rhododendron molle</name>
    <name type="common">Chinese azalea</name>
    <name type="synonym">Azalea mollis</name>
    <dbReference type="NCBI Taxonomy" id="49168"/>
    <lineage>
        <taxon>Eukaryota</taxon>
        <taxon>Viridiplantae</taxon>
        <taxon>Streptophyta</taxon>
        <taxon>Embryophyta</taxon>
        <taxon>Tracheophyta</taxon>
        <taxon>Spermatophyta</taxon>
        <taxon>Magnoliopsida</taxon>
        <taxon>eudicotyledons</taxon>
        <taxon>Gunneridae</taxon>
        <taxon>Pentapetalae</taxon>
        <taxon>asterids</taxon>
        <taxon>Ericales</taxon>
        <taxon>Ericaceae</taxon>
        <taxon>Ericoideae</taxon>
        <taxon>Rhodoreae</taxon>
        <taxon>Rhododendron</taxon>
    </lineage>
</organism>
<evidence type="ECO:0000313" key="2">
    <source>
        <dbReference type="Proteomes" id="UP001062846"/>
    </source>
</evidence>
<reference evidence="1" key="1">
    <citation type="submission" date="2022-02" db="EMBL/GenBank/DDBJ databases">
        <title>Plant Genome Project.</title>
        <authorList>
            <person name="Zhang R.-G."/>
        </authorList>
    </citation>
    <scope>NUCLEOTIDE SEQUENCE</scope>
    <source>
        <strain evidence="1">AT1</strain>
    </source>
</reference>
<sequence>MLSDELHEDSIQTCRLEDALWLQDQYAFANSYSQQERLYPSKEGEGNDFQLKLKTATWVPHLFRVSVTPREYMMEKRQRITAITVAPIDFAAESRFLLEDISKMKASQ</sequence>
<evidence type="ECO:0000313" key="1">
    <source>
        <dbReference type="EMBL" id="KAI8543076.1"/>
    </source>
</evidence>
<accession>A0ACC0MQN8</accession>
<dbReference type="EMBL" id="CM046395">
    <property type="protein sequence ID" value="KAI8543076.1"/>
    <property type="molecule type" value="Genomic_DNA"/>
</dbReference>
<name>A0ACC0MQN8_RHOML</name>
<protein>
    <submittedName>
        <fullName evidence="1">Uncharacterized protein</fullName>
    </submittedName>
</protein>